<protein>
    <submittedName>
        <fullName evidence="2">TPH domain-containing protein</fullName>
    </submittedName>
</protein>
<organism evidence="2">
    <name type="scientific">Gongylonema pulchrum</name>
    <dbReference type="NCBI Taxonomy" id="637853"/>
    <lineage>
        <taxon>Eukaryota</taxon>
        <taxon>Metazoa</taxon>
        <taxon>Ecdysozoa</taxon>
        <taxon>Nematoda</taxon>
        <taxon>Chromadorea</taxon>
        <taxon>Rhabditida</taxon>
        <taxon>Spirurina</taxon>
        <taxon>Spiruromorpha</taxon>
        <taxon>Spiruroidea</taxon>
        <taxon>Gongylonematidae</taxon>
        <taxon>Gongylonema</taxon>
    </lineage>
</organism>
<accession>A0A183EK08</accession>
<sequence length="125" mass="15293">LRRIFRMEQHKHQELEKEKKEIKMVADIDKATTAQEQEELNRHRLEAELQKEKMESMRRQKIVDQMRKEEADAQIEWLKKEFEDFRRKGKPEQQRLIERMKAVQNELLNSSWAVSRRKASLYSEP</sequence>
<evidence type="ECO:0000256" key="1">
    <source>
        <dbReference type="SAM" id="Coils"/>
    </source>
</evidence>
<proteinExistence type="predicted"/>
<name>A0A183EK08_9BILA</name>
<feature type="coiled-coil region" evidence="1">
    <location>
        <begin position="28"/>
        <end position="88"/>
    </location>
</feature>
<dbReference type="WBParaSite" id="GPUH_0002132401-mRNA-1">
    <property type="protein sequence ID" value="GPUH_0002132401-mRNA-1"/>
    <property type="gene ID" value="GPUH_0002132401"/>
</dbReference>
<keyword evidence="1" id="KW-0175">Coiled coil</keyword>
<dbReference type="AlphaFoldDB" id="A0A183EK08"/>
<reference evidence="2" key="1">
    <citation type="submission" date="2016-06" db="UniProtKB">
        <authorList>
            <consortium name="WormBaseParasite"/>
        </authorList>
    </citation>
    <scope>IDENTIFICATION</scope>
</reference>
<evidence type="ECO:0000313" key="2">
    <source>
        <dbReference type="WBParaSite" id="GPUH_0002132401-mRNA-1"/>
    </source>
</evidence>